<dbReference type="InterPro" id="IPR002364">
    <property type="entry name" value="Quin_OxRdtase/zeta-crystal_CS"/>
</dbReference>
<organism evidence="2 3">
    <name type="scientific">Polyplosphaeria fusca</name>
    <dbReference type="NCBI Taxonomy" id="682080"/>
    <lineage>
        <taxon>Eukaryota</taxon>
        <taxon>Fungi</taxon>
        <taxon>Dikarya</taxon>
        <taxon>Ascomycota</taxon>
        <taxon>Pezizomycotina</taxon>
        <taxon>Dothideomycetes</taxon>
        <taxon>Pleosporomycetidae</taxon>
        <taxon>Pleosporales</taxon>
        <taxon>Tetraplosphaeriaceae</taxon>
        <taxon>Polyplosphaeria</taxon>
    </lineage>
</organism>
<dbReference type="SMART" id="SM00829">
    <property type="entry name" value="PKS_ER"/>
    <property type="match status" value="1"/>
</dbReference>
<feature type="non-terminal residue" evidence="2">
    <location>
        <position position="1"/>
    </location>
</feature>
<feature type="non-terminal residue" evidence="2">
    <location>
        <position position="312"/>
    </location>
</feature>
<evidence type="ECO:0000313" key="2">
    <source>
        <dbReference type="EMBL" id="KAF2736013.1"/>
    </source>
</evidence>
<protein>
    <submittedName>
        <fullName evidence="2">NAD(P)-binding protein</fullName>
    </submittedName>
</protein>
<dbReference type="Pfam" id="PF13602">
    <property type="entry name" value="ADH_zinc_N_2"/>
    <property type="match status" value="1"/>
</dbReference>
<evidence type="ECO:0000259" key="1">
    <source>
        <dbReference type="SMART" id="SM00829"/>
    </source>
</evidence>
<comment type="caution">
    <text evidence="2">The sequence shown here is derived from an EMBL/GenBank/DDBJ whole genome shotgun (WGS) entry which is preliminary data.</text>
</comment>
<proteinExistence type="predicted"/>
<dbReference type="InterPro" id="IPR050700">
    <property type="entry name" value="YIM1/Zinc_Alcohol_DH_Fams"/>
</dbReference>
<name>A0A9P4R397_9PLEO</name>
<dbReference type="CDD" id="cd05289">
    <property type="entry name" value="MDR_like_2"/>
    <property type="match status" value="1"/>
</dbReference>
<evidence type="ECO:0000313" key="3">
    <source>
        <dbReference type="Proteomes" id="UP000799444"/>
    </source>
</evidence>
<dbReference type="GO" id="GO:0005739">
    <property type="term" value="C:mitochondrion"/>
    <property type="evidence" value="ECO:0007669"/>
    <property type="project" value="TreeGrafter"/>
</dbReference>
<dbReference type="InterPro" id="IPR036291">
    <property type="entry name" value="NAD(P)-bd_dom_sf"/>
</dbReference>
<dbReference type="EMBL" id="ML996129">
    <property type="protein sequence ID" value="KAF2736013.1"/>
    <property type="molecule type" value="Genomic_DNA"/>
</dbReference>
<sequence length="312" mass="33224">TLSYLPSSPLPSPPPTTHLLAVHSTAITNGELTWAPYVSWPAQQIPCYDVSGTILTPVSGSPFSPGDRVFGRVDANREGTAREYAEILPSEAAHVPRGLGMVEAAVVPMSGLTAWQGLFEKGELCKAPFVDKGGEVVGGRAAEGKRVLVLGAAGGVGIMAVQFARIVGAKVVGTASGRNKEFLEGLGAEVVDYTKVSMKEWVGGDEERRFDVVFDCVGGKSMLDGWNAIKKGGMYVSVVTGFREPEGGKPEGARTSWFIMKSRGEQLEEIAKFIEKGLVKGAVDSVWKLEEWETAFAKTATGHARGKVVLKI</sequence>
<gene>
    <name evidence="2" type="ORF">EJ04DRAFT_393967</name>
</gene>
<dbReference type="Gene3D" id="3.40.50.720">
    <property type="entry name" value="NAD(P)-binding Rossmann-like Domain"/>
    <property type="match status" value="1"/>
</dbReference>
<keyword evidence="3" id="KW-1185">Reference proteome</keyword>
<feature type="domain" description="Enoyl reductase (ER)" evidence="1">
    <location>
        <begin position="1"/>
        <end position="310"/>
    </location>
</feature>
<dbReference type="GO" id="GO:0008270">
    <property type="term" value="F:zinc ion binding"/>
    <property type="evidence" value="ECO:0007669"/>
    <property type="project" value="InterPro"/>
</dbReference>
<reference evidence="2" key="1">
    <citation type="journal article" date="2020" name="Stud. Mycol.">
        <title>101 Dothideomycetes genomes: a test case for predicting lifestyles and emergence of pathogens.</title>
        <authorList>
            <person name="Haridas S."/>
            <person name="Albert R."/>
            <person name="Binder M."/>
            <person name="Bloem J."/>
            <person name="Labutti K."/>
            <person name="Salamov A."/>
            <person name="Andreopoulos B."/>
            <person name="Baker S."/>
            <person name="Barry K."/>
            <person name="Bills G."/>
            <person name="Bluhm B."/>
            <person name="Cannon C."/>
            <person name="Castanera R."/>
            <person name="Culley D."/>
            <person name="Daum C."/>
            <person name="Ezra D."/>
            <person name="Gonzalez J."/>
            <person name="Henrissat B."/>
            <person name="Kuo A."/>
            <person name="Liang C."/>
            <person name="Lipzen A."/>
            <person name="Lutzoni F."/>
            <person name="Magnuson J."/>
            <person name="Mondo S."/>
            <person name="Nolan M."/>
            <person name="Ohm R."/>
            <person name="Pangilinan J."/>
            <person name="Park H.-J."/>
            <person name="Ramirez L."/>
            <person name="Alfaro M."/>
            <person name="Sun H."/>
            <person name="Tritt A."/>
            <person name="Yoshinaga Y."/>
            <person name="Zwiers L.-H."/>
            <person name="Turgeon B."/>
            <person name="Goodwin S."/>
            <person name="Spatafora J."/>
            <person name="Crous P."/>
            <person name="Grigoriev I."/>
        </authorList>
    </citation>
    <scope>NUCLEOTIDE SEQUENCE</scope>
    <source>
        <strain evidence="2">CBS 125425</strain>
    </source>
</reference>
<dbReference type="SUPFAM" id="SSF50129">
    <property type="entry name" value="GroES-like"/>
    <property type="match status" value="1"/>
</dbReference>
<dbReference type="PANTHER" id="PTHR11695:SF647">
    <property type="entry name" value="ENOYL REDUCTASE (ER) DOMAIN-CONTAINING PROTEIN"/>
    <property type="match status" value="1"/>
</dbReference>
<dbReference type="Gene3D" id="3.90.180.10">
    <property type="entry name" value="Medium-chain alcohol dehydrogenases, catalytic domain"/>
    <property type="match status" value="1"/>
</dbReference>
<dbReference type="OrthoDB" id="3509362at2759"/>
<dbReference type="Proteomes" id="UP000799444">
    <property type="component" value="Unassembled WGS sequence"/>
</dbReference>
<dbReference type="InterPro" id="IPR020843">
    <property type="entry name" value="ER"/>
</dbReference>
<dbReference type="SUPFAM" id="SSF51735">
    <property type="entry name" value="NAD(P)-binding Rossmann-fold domains"/>
    <property type="match status" value="1"/>
</dbReference>
<dbReference type="PANTHER" id="PTHR11695">
    <property type="entry name" value="ALCOHOL DEHYDROGENASE RELATED"/>
    <property type="match status" value="1"/>
</dbReference>
<dbReference type="PROSITE" id="PS01162">
    <property type="entry name" value="QOR_ZETA_CRYSTAL"/>
    <property type="match status" value="1"/>
</dbReference>
<accession>A0A9P4R397</accession>
<dbReference type="AlphaFoldDB" id="A0A9P4R397"/>
<dbReference type="GO" id="GO:0016491">
    <property type="term" value="F:oxidoreductase activity"/>
    <property type="evidence" value="ECO:0007669"/>
    <property type="project" value="InterPro"/>
</dbReference>
<dbReference type="InterPro" id="IPR011032">
    <property type="entry name" value="GroES-like_sf"/>
</dbReference>